<evidence type="ECO:0000256" key="7">
    <source>
        <dbReference type="ARBA" id="ARBA00023145"/>
    </source>
</evidence>
<evidence type="ECO:0000256" key="6">
    <source>
        <dbReference type="ARBA" id="ARBA00022837"/>
    </source>
</evidence>
<keyword evidence="5" id="KW-0720">Serine protease</keyword>
<evidence type="ECO:0000256" key="2">
    <source>
        <dbReference type="ARBA" id="ARBA00022670"/>
    </source>
</evidence>
<dbReference type="SMART" id="SM00944">
    <property type="entry name" value="Pro-kuma_activ"/>
    <property type="match status" value="1"/>
</dbReference>
<dbReference type="PIRSF" id="PIRSF032623">
    <property type="entry name" value="Peptidase_SSO2181_prd"/>
    <property type="match status" value="1"/>
</dbReference>
<dbReference type="InterPro" id="IPR050819">
    <property type="entry name" value="Tripeptidyl-peptidase_I"/>
</dbReference>
<keyword evidence="2" id="KW-0645">Protease</keyword>
<reference evidence="9 10" key="1">
    <citation type="submission" date="2014-03" db="EMBL/GenBank/DDBJ databases">
        <title>Draft genome sequence of the novel thermoacidophilic archaea Acidianus copahuensis ALE1 strain, isolated from Copahue volcanic area in Neuquen Argentina.</title>
        <authorList>
            <person name="Urbieta M.S."/>
            <person name="Rascovan N."/>
            <person name="Castro C."/>
            <person name="Revale S."/>
            <person name="Giaveno M.A."/>
            <person name="Vazquez M.P."/>
            <person name="Donati E.R."/>
        </authorList>
    </citation>
    <scope>NUCLEOTIDE SEQUENCE [LARGE SCALE GENOMIC DNA]</scope>
    <source>
        <strain evidence="9 10">ALE1</strain>
    </source>
</reference>
<organism evidence="9 10">
    <name type="scientific">Candidatus Acidianus copahuensis</name>
    <dbReference type="NCBI Taxonomy" id="1160895"/>
    <lineage>
        <taxon>Archaea</taxon>
        <taxon>Thermoproteota</taxon>
        <taxon>Thermoprotei</taxon>
        <taxon>Sulfolobales</taxon>
        <taxon>Sulfolobaceae</taxon>
        <taxon>Acidianus</taxon>
    </lineage>
</organism>
<dbReference type="GO" id="GO:0004252">
    <property type="term" value="F:serine-type endopeptidase activity"/>
    <property type="evidence" value="ECO:0007669"/>
    <property type="project" value="InterPro"/>
</dbReference>
<dbReference type="InterPro" id="IPR015366">
    <property type="entry name" value="S53_propep"/>
</dbReference>
<dbReference type="InterPro" id="IPR036852">
    <property type="entry name" value="Peptidase_S8/S53_dom_sf"/>
</dbReference>
<evidence type="ECO:0000313" key="9">
    <source>
        <dbReference type="EMBL" id="EZQ07054.1"/>
    </source>
</evidence>
<dbReference type="SUPFAM" id="SSF52743">
    <property type="entry name" value="Subtilisin-like"/>
    <property type="match status" value="1"/>
</dbReference>
<keyword evidence="7" id="KW-0865">Zymogen</keyword>
<evidence type="ECO:0000256" key="3">
    <source>
        <dbReference type="ARBA" id="ARBA00022723"/>
    </source>
</evidence>
<dbReference type="InterPro" id="IPR017001">
    <property type="entry name" value="Pept_S53_physarolisin-II_arc"/>
</dbReference>
<name>A0A031LRK7_9CREN</name>
<keyword evidence="3" id="KW-0479">Metal-binding</keyword>
<feature type="domain" description="Peptidase S53" evidence="8">
    <location>
        <begin position="195"/>
        <end position="558"/>
    </location>
</feature>
<dbReference type="PANTHER" id="PTHR14218:SF15">
    <property type="entry name" value="TRIPEPTIDYL-PEPTIDASE 1"/>
    <property type="match status" value="1"/>
</dbReference>
<evidence type="ECO:0000313" key="10">
    <source>
        <dbReference type="Proteomes" id="UP000024332"/>
    </source>
</evidence>
<comment type="caution">
    <text evidence="9">The sequence shown here is derived from an EMBL/GenBank/DDBJ whole genome shotgun (WGS) entry which is preliminary data.</text>
</comment>
<evidence type="ECO:0000256" key="1">
    <source>
        <dbReference type="ARBA" id="ARBA00001913"/>
    </source>
</evidence>
<dbReference type="CDD" id="cd11377">
    <property type="entry name" value="Pro-peptidase_S53"/>
    <property type="match status" value="1"/>
</dbReference>
<keyword evidence="10" id="KW-1185">Reference proteome</keyword>
<gene>
    <name evidence="9" type="ORF">CM19_06800</name>
</gene>
<protein>
    <submittedName>
        <fullName evidence="9">Peptidase S53</fullName>
    </submittedName>
</protein>
<dbReference type="RefSeq" id="WP_048099655.1">
    <property type="nucleotide sequence ID" value="NZ_JFZT01000039.1"/>
</dbReference>
<dbReference type="InterPro" id="IPR023828">
    <property type="entry name" value="Peptidase_S8_Ser-AS"/>
</dbReference>
<dbReference type="PANTHER" id="PTHR14218">
    <property type="entry name" value="PROTEASE S8 TRIPEPTIDYL PEPTIDASE I CLN2"/>
    <property type="match status" value="1"/>
</dbReference>
<comment type="cofactor">
    <cofactor evidence="1">
        <name>Ca(2+)</name>
        <dbReference type="ChEBI" id="CHEBI:29108"/>
    </cofactor>
</comment>
<dbReference type="SUPFAM" id="SSF54897">
    <property type="entry name" value="Protease propeptides/inhibitors"/>
    <property type="match status" value="1"/>
</dbReference>
<evidence type="ECO:0000256" key="5">
    <source>
        <dbReference type="ARBA" id="ARBA00022825"/>
    </source>
</evidence>
<dbReference type="PROSITE" id="PS00138">
    <property type="entry name" value="SUBTILASE_SER"/>
    <property type="match status" value="1"/>
</dbReference>
<accession>A0A031LRK7</accession>
<dbReference type="PROSITE" id="PS51695">
    <property type="entry name" value="SEDOLISIN"/>
    <property type="match status" value="1"/>
</dbReference>
<dbReference type="Gene3D" id="3.40.50.200">
    <property type="entry name" value="Peptidase S8/S53 domain"/>
    <property type="match status" value="1"/>
</dbReference>
<dbReference type="FunFam" id="3.40.50.200:FF:000027">
    <property type="entry name" value="Peptidase S53 propeptide"/>
    <property type="match status" value="1"/>
</dbReference>
<dbReference type="STRING" id="1160895.CM19_06800"/>
<dbReference type="Pfam" id="PF09286">
    <property type="entry name" value="Pro-kuma_activ"/>
    <property type="match status" value="1"/>
</dbReference>
<evidence type="ECO:0000256" key="4">
    <source>
        <dbReference type="ARBA" id="ARBA00022801"/>
    </source>
</evidence>
<dbReference type="EMBL" id="JFZT01000039">
    <property type="protein sequence ID" value="EZQ07054.1"/>
    <property type="molecule type" value="Genomic_DNA"/>
</dbReference>
<evidence type="ECO:0000259" key="8">
    <source>
        <dbReference type="PROSITE" id="PS51695"/>
    </source>
</evidence>
<dbReference type="GO" id="GO:0008240">
    <property type="term" value="F:tripeptidyl-peptidase activity"/>
    <property type="evidence" value="ECO:0007669"/>
    <property type="project" value="TreeGrafter"/>
</dbReference>
<keyword evidence="4" id="KW-0378">Hydrolase</keyword>
<dbReference type="CDD" id="cd04056">
    <property type="entry name" value="Peptidases_S53"/>
    <property type="match status" value="1"/>
</dbReference>
<dbReference type="InterPro" id="IPR030400">
    <property type="entry name" value="Sedolisin_dom"/>
</dbReference>
<dbReference type="Proteomes" id="UP000024332">
    <property type="component" value="Unassembled WGS sequence"/>
</dbReference>
<dbReference type="InterPro" id="IPR000209">
    <property type="entry name" value="Peptidase_S8/S53_dom"/>
</dbReference>
<dbReference type="GO" id="GO:0006508">
    <property type="term" value="P:proteolysis"/>
    <property type="evidence" value="ECO:0007669"/>
    <property type="project" value="UniProtKB-KW"/>
</dbReference>
<keyword evidence="6" id="KW-0106">Calcium</keyword>
<proteinExistence type="predicted"/>
<dbReference type="GO" id="GO:0046872">
    <property type="term" value="F:metal ion binding"/>
    <property type="evidence" value="ECO:0007669"/>
    <property type="project" value="UniProtKB-KW"/>
</dbReference>
<sequence length="1302" mass="140202">MLSILLLLSFLTVGFTVLAGHSQTPSFSLPKAPQGFAYKGSLNPDNKVMFAIYIPLKNFDELYSYALAVSQLGNPLYHKFLTKSQVQQFYPKTQFDKIMSQLNSDGFKVIYTAADSVIVGEGTVSQIEKDLGVSFAVYSNGTTSYYVTYGQPTVNAFVYSSNISDIFFSHPSTLITKHDIQKLSQEVNQTAPIEAYWPTALQKVYNATYLYSLGDMGQGKTIGILDFYGDPYIFQQLAYFDKVTGLPSTNFTVYPIGPYNPSLGIEKGWAGEISLDVEASHSIAPKANITLFIANPNLPLSAVIACIDSLDNVNTVSQSFSIPESSFSTFNGPLFYSCVVLTDEYYALGSAEGITFLASSGDAGGQGYSNGPLGTVGYPADSPFVTAVGGTTTYISFPEQEYYQTAWSNYGFIPNDANYGGSTGGVSEIEPKPWYQWNLKTPFSYPSGKLLPDISANANVYPGIDIICPGNITSIIGGTSEASPLTAGMVVLIDSYLNTSLGMLNPLLYDLANVDYGKAITPITFGYNIPWTASYGYNLVTGWGTINVGEFALDAKQVTSTAPTSLDISVVLQNDTGKTPLEFCPGQTMYIEASISYNKLPVTSGTFNAIIESTQGNISEISLKYSSINGMWGGNVTLPSDAQGILYIYVTGSSDGISGLGWAETFSGYFITFISPQTFVPTYAQLGNDYIEASITNVYGMPSLSPTISVMLYSYNITTNTILPIKELTLQFNQKLGIYVGVLPNTTSVGNDMLEGINAFGFVSFTNGIYLQNLFILPPVIAEPGSVAPGQQVIIKGSIQCPLNLAMISPSTAEDLLFGTNITAYLVNSQGKVISKALIPLNSSGIFLGYLNIPTSAPQGLYTVLLKASYDSLSLNTYVNGSFYGQIYVSPYSSVQVSSTKYAYEGQTVYVYANITSGGSPVKYGMYSAVVYPTVLSSEYSLLSIEIEVPLWYNPAIGEWVGNFTTPSVVSEGSLQGLFLGLYDGAPFDILVTGVSAMSNPTTTSLSAAHVFYVMPYLLTEGKTITDPLTYYSAFVNDTIEVNGTYSNDVFVNDTFIDSNIRFIDSNVTNAIFKNSDISLYQVNAYNLTFYNSTVYLFSSSAKDIKLINSVIVPSQSLLQDVYPTLPSISIIAPTGNLTGTINVKVSVIGQEVQKTIVYLNGMPIFSFTNGTQVISINTAKYPDGTYNLTVFSLQSDGLHSSNVTYLNFENSISSLSSNLSNVSSNVSSLSSKESSLSREVSNVNATANSDISSLKGNLSSSISSINNEVDSVKSYAIDLAIVAIVLAIVGIALAILAIRRR</sequence>
<dbReference type="Pfam" id="PF00082">
    <property type="entry name" value="Peptidase_S8"/>
    <property type="match status" value="1"/>
</dbReference>